<evidence type="ECO:0000313" key="2">
    <source>
        <dbReference type="EMBL" id="VCU08235.1"/>
    </source>
</evidence>
<evidence type="ECO:0000313" key="3">
    <source>
        <dbReference type="Proteomes" id="UP000289200"/>
    </source>
</evidence>
<dbReference type="Pfam" id="PF10040">
    <property type="entry name" value="CRISPR_Cas6"/>
    <property type="match status" value="1"/>
</dbReference>
<organism evidence="2 3">
    <name type="scientific">Rhodoplanes serenus</name>
    <dbReference type="NCBI Taxonomy" id="200615"/>
    <lineage>
        <taxon>Bacteria</taxon>
        <taxon>Pseudomonadati</taxon>
        <taxon>Pseudomonadota</taxon>
        <taxon>Alphaproteobacteria</taxon>
        <taxon>Hyphomicrobiales</taxon>
        <taxon>Nitrobacteraceae</taxon>
        <taxon>Rhodoplanes</taxon>
    </lineage>
</organism>
<comment type="caution">
    <text evidence="2">The sequence shown here is derived from an EMBL/GenBank/DDBJ whole genome shotgun (WGS) entry which is preliminary data.</text>
</comment>
<dbReference type="InterPro" id="IPR019267">
    <property type="entry name" value="CRISPR-assoc_Cas6_C"/>
</dbReference>
<evidence type="ECO:0000259" key="1">
    <source>
        <dbReference type="Pfam" id="PF10040"/>
    </source>
</evidence>
<dbReference type="OrthoDB" id="7298080at2"/>
<dbReference type="Gene3D" id="3.30.70.1900">
    <property type="match status" value="1"/>
</dbReference>
<accession>A0A447CSS3</accession>
<proteinExistence type="predicted"/>
<gene>
    <name evidence="2" type="ORF">RHODGE_RHODGE_02094</name>
</gene>
<keyword evidence="3" id="KW-1185">Reference proteome</keyword>
<feature type="domain" description="CRISPR-associated protein Cas6 C-terminal" evidence="1">
    <location>
        <begin position="201"/>
        <end position="322"/>
    </location>
</feature>
<protein>
    <recommendedName>
        <fullName evidence="1">CRISPR-associated protein Cas6 C-terminal domain-containing protein</fullName>
    </recommendedName>
</protein>
<sequence>MTDPAERLSLRATALRASDPQAAGLRDGSAIGRFLRRPAEAVDLDGFVARLEARRIRLRLDALAPAAVDPALAGRLRGALGDVLARTASPEAVAGRPCPWDPPCAFEALFRKQGRMTAGTDFPSPWVIAVTPRRGCLDVALTVFGIAREWAPAAAEALVEACRRIDWRAAAGVFVPAMQVLDRRVEDAWLPDLPAGTGLELDFVSPLVISGGDPREAPAAAFTSLGLRLEGLARWHGLTLAPVDWRAVAAAAQALDWTWSEVDAIRWQRGSRRQDRWIGMTGVTGRLHVGGAPDALARLGPLLRLGTLTHVGADVSFGCGRYRIVPDADAASASLARS</sequence>
<dbReference type="Proteomes" id="UP000289200">
    <property type="component" value="Unassembled WGS sequence"/>
</dbReference>
<dbReference type="EMBL" id="UWOC01000137">
    <property type="protein sequence ID" value="VCU08235.1"/>
    <property type="molecule type" value="Genomic_DNA"/>
</dbReference>
<dbReference type="AlphaFoldDB" id="A0A447CSS3"/>
<reference evidence="3" key="1">
    <citation type="submission" date="2018-10" db="EMBL/GenBank/DDBJ databases">
        <authorList>
            <person name="Peiro R."/>
            <person name="Begona"/>
            <person name="Cbmso G."/>
            <person name="Lopez M."/>
            <person name="Gonzalez S."/>
            <person name="Sacristan E."/>
            <person name="Castillo E."/>
        </authorList>
    </citation>
    <scope>NUCLEOTIDE SEQUENCE [LARGE SCALE GENOMIC DNA]</scope>
</reference>
<name>A0A447CSS3_9BRAD</name>
<dbReference type="RefSeq" id="WP_129608932.1">
    <property type="nucleotide sequence ID" value="NZ_UWOC01000137.1"/>
</dbReference>